<evidence type="ECO:0008006" key="3">
    <source>
        <dbReference type="Google" id="ProtNLM"/>
    </source>
</evidence>
<dbReference type="AlphaFoldDB" id="A0A8J2JEQ7"/>
<keyword evidence="2" id="KW-1185">Reference proteome</keyword>
<dbReference type="PANTHER" id="PTHR11679">
    <property type="entry name" value="VESICLE PROTEIN SORTING-ASSOCIATED"/>
    <property type="match status" value="1"/>
</dbReference>
<dbReference type="PIRSF" id="PIRSF005715">
    <property type="entry name" value="VPS45_Sec1"/>
    <property type="match status" value="1"/>
</dbReference>
<dbReference type="InterPro" id="IPR001619">
    <property type="entry name" value="Sec1-like"/>
</dbReference>
<organism evidence="1 2">
    <name type="scientific">Allacma fusca</name>
    <dbReference type="NCBI Taxonomy" id="39272"/>
    <lineage>
        <taxon>Eukaryota</taxon>
        <taxon>Metazoa</taxon>
        <taxon>Ecdysozoa</taxon>
        <taxon>Arthropoda</taxon>
        <taxon>Hexapoda</taxon>
        <taxon>Collembola</taxon>
        <taxon>Symphypleona</taxon>
        <taxon>Sminthuridae</taxon>
        <taxon>Allacma</taxon>
    </lineage>
</organism>
<evidence type="ECO:0000313" key="2">
    <source>
        <dbReference type="Proteomes" id="UP000708208"/>
    </source>
</evidence>
<dbReference type="EMBL" id="CAJVCH010030715">
    <property type="protein sequence ID" value="CAG7709897.1"/>
    <property type="molecule type" value="Genomic_DNA"/>
</dbReference>
<protein>
    <recommendedName>
        <fullName evidence="3">Vacuolar protein sorting-associated protein 33A</fullName>
    </recommendedName>
</protein>
<accession>A0A8J2JEQ7</accession>
<sequence>MTFRRSLRKNFVVCKKLAADDLVSLIRKFQGNKVMVFDRALAGPTNLIAPPKILESHGVTKILPLETGVLPPDIPETILFICRPLVHLMPKIVSCIQNEERKGRQKSYHLCFVPQKSLLCTKWLEAKRYISKLSSVEELPLLLFPLDTDVLSLELESTYKEFYVENDPTSMYYIAKALVFLQRKYGIPNSIFGKGQGAKFVYELMQSIQQETGTIKPQIIGAKIENIILIDRQVDLLSPLVTQLTYEGLIDEFYGINCNHVKLPGEKFAEVKNPGDKKTVVLNSSEALFAEMRDKNFSAVGGLLRAKTKEIQDILVQKDTAQSLGEMKRLVQQLPAVNTLKQSISNHTSIAELLKKNTESDDFLSSLECEQELLNGMGNDRVNPHIEDLCSKKAPFLKLLRLLIIQCITCGGLKPKVLQDYERLIIHNYGFEQVLSLRRLNEIGLLKGQSANRAYSVLRRAFNLIVCDGSETTPEDFAYVHSIYAPLSIRLVQHRLKPNLWNSVRESLQSLLPGPIVDEETEISLVQNSVVSVDKNSPKTTLVVFIGGCTYAEISALRFLAQHEDDWEFLVVTTKVINGNTFLTNLFDPLGKKVDAA</sequence>
<name>A0A8J2JEQ7_9HEXA</name>
<reference evidence="1" key="1">
    <citation type="submission" date="2021-06" db="EMBL/GenBank/DDBJ databases">
        <authorList>
            <person name="Hodson N. C."/>
            <person name="Mongue J. A."/>
            <person name="Jaron S. K."/>
        </authorList>
    </citation>
    <scope>NUCLEOTIDE SEQUENCE</scope>
</reference>
<dbReference type="Proteomes" id="UP000708208">
    <property type="component" value="Unassembled WGS sequence"/>
</dbReference>
<evidence type="ECO:0000313" key="1">
    <source>
        <dbReference type="EMBL" id="CAG7709897.1"/>
    </source>
</evidence>
<dbReference type="OrthoDB" id="10262287at2759"/>
<comment type="caution">
    <text evidence="1">The sequence shown here is derived from an EMBL/GenBank/DDBJ whole genome shotgun (WGS) entry which is preliminary data.</text>
</comment>
<dbReference type="GO" id="GO:0016192">
    <property type="term" value="P:vesicle-mediated transport"/>
    <property type="evidence" value="ECO:0007669"/>
    <property type="project" value="InterPro"/>
</dbReference>
<dbReference type="Pfam" id="PF00995">
    <property type="entry name" value="Sec1"/>
    <property type="match status" value="1"/>
</dbReference>
<gene>
    <name evidence="1" type="ORF">AFUS01_LOCUS4881</name>
</gene>
<proteinExistence type="predicted"/>